<evidence type="ECO:0000259" key="2">
    <source>
        <dbReference type="Pfam" id="PF03432"/>
    </source>
</evidence>
<protein>
    <submittedName>
        <fullName evidence="3">Relaxase</fullName>
    </submittedName>
</protein>
<dbReference type="OrthoDB" id="9763896at2"/>
<reference evidence="3 4" key="1">
    <citation type="submission" date="2018-07" db="EMBL/GenBank/DDBJ databases">
        <title>New species, Clostridium PI-S10-A1B.</title>
        <authorList>
            <person name="Krishna G."/>
            <person name="Summeta K."/>
            <person name="Shikha S."/>
            <person name="Prabhu P.B."/>
            <person name="Suresh K."/>
        </authorList>
    </citation>
    <scope>NUCLEOTIDE SEQUENCE [LARGE SCALE GENOMIC DNA]</scope>
    <source>
        <strain evidence="3 4">PI-S10-A1B</strain>
    </source>
</reference>
<proteinExistence type="predicted"/>
<dbReference type="AlphaFoldDB" id="A0A3E2N5G7"/>
<evidence type="ECO:0000313" key="4">
    <source>
        <dbReference type="Proteomes" id="UP000260680"/>
    </source>
</evidence>
<dbReference type="Pfam" id="PF03432">
    <property type="entry name" value="Relaxase"/>
    <property type="match status" value="1"/>
</dbReference>
<dbReference type="RefSeq" id="WP_117419630.1">
    <property type="nucleotide sequence ID" value="NZ_QOHO01000100.1"/>
</dbReference>
<organism evidence="3 4">
    <name type="scientific">Lacrimispora amygdalina</name>
    <dbReference type="NCBI Taxonomy" id="253257"/>
    <lineage>
        <taxon>Bacteria</taxon>
        <taxon>Bacillati</taxon>
        <taxon>Bacillota</taxon>
        <taxon>Clostridia</taxon>
        <taxon>Lachnospirales</taxon>
        <taxon>Lachnospiraceae</taxon>
        <taxon>Lacrimispora</taxon>
    </lineage>
</organism>
<evidence type="ECO:0000313" key="3">
    <source>
        <dbReference type="EMBL" id="RFZ76216.1"/>
    </source>
</evidence>
<feature type="coiled-coil region" evidence="1">
    <location>
        <begin position="472"/>
        <end position="513"/>
    </location>
</feature>
<keyword evidence="1" id="KW-0175">Coiled coil</keyword>
<dbReference type="InterPro" id="IPR005094">
    <property type="entry name" value="Endonuclease_MobA/VirD2"/>
</dbReference>
<comment type="caution">
    <text evidence="3">The sequence shown here is derived from an EMBL/GenBank/DDBJ whole genome shotgun (WGS) entry which is preliminary data.</text>
</comment>
<dbReference type="Proteomes" id="UP000260680">
    <property type="component" value="Unassembled WGS sequence"/>
</dbReference>
<dbReference type="EMBL" id="QOHO01000100">
    <property type="protein sequence ID" value="RFZ76216.1"/>
    <property type="molecule type" value="Genomic_DNA"/>
</dbReference>
<accession>A0A3E2N5G7</accession>
<sequence>MATFKHISSKNADYSAAEAYLTFEHDEFTMKPTLDENGRLIPRQDYRISTLNCGDEDFAIACLRANLRYGKNQKREDVKSHHYIISFDPKDVPDHGLTVDRAQQLGEEFCKNHFPGHQAIICTHPDGHNGSGNVHVHIVINSLRIMEVPFMPYMDRPCDTQPGMKHRCTNAAIEYFRSEVMEMCHDAGLYQIDLLNGSRTRITEREYWAKKKGQLALDDENAVLTEQGLPIKQTKFETDKDKLREEIRMALSDAISFEDFAEKLLRRGITVKESRGRLSYLTPDRTKPITARKLGDDFDKAAVFAIFVRNAKRVRAKADPIHSATAMQKIINERDTVSRMVDVNAAKEKGKGYEHWAKKHNLKNASRAYLLYQEMGFDSPEALAAACDAAHEKLSDIRTEMKSVEVAIAEKKELRNNVLNYHKTRYVIDEMKACKNEKARQKYRDEHDSDFIILNAAKRYFDSKGLKKLPSYKTLQTEVEQLIKEKNELYNQYQTAKDEAQRLDTIRHNLEQTLGRKIEHKKEQER</sequence>
<gene>
    <name evidence="3" type="ORF">DS742_24855</name>
</gene>
<feature type="domain" description="MobA/VirD2-like nuclease" evidence="2">
    <location>
        <begin position="50"/>
        <end position="144"/>
    </location>
</feature>
<name>A0A3E2N5G7_9FIRM</name>
<evidence type="ECO:0000256" key="1">
    <source>
        <dbReference type="SAM" id="Coils"/>
    </source>
</evidence>